<evidence type="ECO:0000259" key="8">
    <source>
        <dbReference type="PROSITE" id="PS51379"/>
    </source>
</evidence>
<keyword evidence="4" id="KW-0249">Electron transport</keyword>
<evidence type="ECO:0000256" key="7">
    <source>
        <dbReference type="SAM" id="Phobius"/>
    </source>
</evidence>
<feature type="transmembrane region" description="Helical" evidence="7">
    <location>
        <begin position="67"/>
        <end position="91"/>
    </location>
</feature>
<evidence type="ECO:0000256" key="4">
    <source>
        <dbReference type="ARBA" id="ARBA00022982"/>
    </source>
</evidence>
<reference evidence="9" key="1">
    <citation type="submission" date="2019-06" db="EMBL/GenBank/DDBJ databases">
        <title>Methanoculleus strain from Tamsui River, Taipei, Taiwan.</title>
        <authorList>
            <person name="You Y.-T."/>
            <person name="Chen S.-C."/>
            <person name="Lai S.-J."/>
            <person name="Lee Y.-C."/>
            <person name="Lai M.-C."/>
        </authorList>
    </citation>
    <scope>NUCLEOTIDE SEQUENCE</scope>
    <source>
        <strain evidence="9">Afa-1</strain>
    </source>
</reference>
<dbReference type="Pfam" id="PF12801">
    <property type="entry name" value="Fer4_5"/>
    <property type="match status" value="2"/>
</dbReference>
<dbReference type="GO" id="GO:0046872">
    <property type="term" value="F:metal ion binding"/>
    <property type="evidence" value="ECO:0007669"/>
    <property type="project" value="UniProtKB-KW"/>
</dbReference>
<feature type="transmembrane region" description="Helical" evidence="7">
    <location>
        <begin position="126"/>
        <end position="150"/>
    </location>
</feature>
<feature type="transmembrane region" description="Helical" evidence="7">
    <location>
        <begin position="156"/>
        <end position="180"/>
    </location>
</feature>
<keyword evidence="3" id="KW-0479">Metal-binding</keyword>
<dbReference type="InterPro" id="IPR017896">
    <property type="entry name" value="4Fe4S_Fe-S-bd"/>
</dbReference>
<dbReference type="PROSITE" id="PS51379">
    <property type="entry name" value="4FE4S_FER_2"/>
    <property type="match status" value="2"/>
</dbReference>
<dbReference type="EMBL" id="VHLL01000004">
    <property type="protein sequence ID" value="MCT8337492.1"/>
    <property type="molecule type" value="Genomic_DNA"/>
</dbReference>
<dbReference type="PANTHER" id="PTHR30176">
    <property type="entry name" value="FERREDOXIN-TYPE PROTEIN NAPH"/>
    <property type="match status" value="1"/>
</dbReference>
<feature type="transmembrane region" description="Helical" evidence="7">
    <location>
        <begin position="37"/>
        <end position="55"/>
    </location>
</feature>
<evidence type="ECO:0000256" key="6">
    <source>
        <dbReference type="ARBA" id="ARBA00023014"/>
    </source>
</evidence>
<dbReference type="Proteomes" id="UP001065682">
    <property type="component" value="Unassembled WGS sequence"/>
</dbReference>
<proteinExistence type="predicted"/>
<name>A0A9E4ZLA7_9EURY</name>
<evidence type="ECO:0000313" key="10">
    <source>
        <dbReference type="Proteomes" id="UP001065682"/>
    </source>
</evidence>
<dbReference type="GO" id="GO:0051539">
    <property type="term" value="F:4 iron, 4 sulfur cluster binding"/>
    <property type="evidence" value="ECO:0007669"/>
    <property type="project" value="UniProtKB-KW"/>
</dbReference>
<feature type="transmembrane region" description="Helical" evidence="7">
    <location>
        <begin position="6"/>
        <end position="25"/>
    </location>
</feature>
<keyword evidence="2" id="KW-0004">4Fe-4S</keyword>
<dbReference type="PROSITE" id="PS00198">
    <property type="entry name" value="4FE4S_FER_1"/>
    <property type="match status" value="2"/>
</dbReference>
<dbReference type="Pfam" id="PF00037">
    <property type="entry name" value="Fer4"/>
    <property type="match status" value="1"/>
</dbReference>
<gene>
    <name evidence="9" type="ORF">FKB36_08340</name>
</gene>
<keyword evidence="7" id="KW-0472">Membrane</keyword>
<keyword evidence="1" id="KW-0813">Transport</keyword>
<evidence type="ECO:0000256" key="2">
    <source>
        <dbReference type="ARBA" id="ARBA00022485"/>
    </source>
</evidence>
<keyword evidence="7" id="KW-1133">Transmembrane helix</keyword>
<feature type="domain" description="4Fe-4S ferredoxin-type" evidence="8">
    <location>
        <begin position="201"/>
        <end position="231"/>
    </location>
</feature>
<dbReference type="SUPFAM" id="SSF54862">
    <property type="entry name" value="4Fe-4S ferredoxins"/>
    <property type="match status" value="1"/>
</dbReference>
<keyword evidence="7" id="KW-0812">Transmembrane</keyword>
<protein>
    <submittedName>
        <fullName evidence="9">4Fe-4S binding protein</fullName>
    </submittedName>
</protein>
<evidence type="ECO:0000313" key="9">
    <source>
        <dbReference type="EMBL" id="MCT8337492.1"/>
    </source>
</evidence>
<comment type="caution">
    <text evidence="9">The sequence shown here is derived from an EMBL/GenBank/DDBJ whole genome shotgun (WGS) entry which is preliminary data.</text>
</comment>
<evidence type="ECO:0000256" key="1">
    <source>
        <dbReference type="ARBA" id="ARBA00022448"/>
    </source>
</evidence>
<dbReference type="RefSeq" id="WP_261597596.1">
    <property type="nucleotide sequence ID" value="NZ_VHLL01000004.1"/>
</dbReference>
<sequence>MVVESIPPAVGSIYALLAFAALVWLWHSGRFTRRRAVPFLIISVLLGFLVFAPVFPYQLQGLVLRDAALLGAPLPMALIGTLAFIVLAFVFGRIICGQICPAGAVQEVMHLVPVKKYSSAESRVPVAVRAGIFVVFLAAGLGLGISVLGLLGLADFFNLTVASVSFFVFLGIVLLSAVVYRPFCRYICPYGTLLAPAASRGVYRLRRTDACINCRKCERACPTGAASPDHRLGECYLCGRCTDACPVEGALVYGRGR</sequence>
<keyword evidence="6" id="KW-0411">Iron-sulfur</keyword>
<feature type="domain" description="4Fe-4S ferredoxin-type" evidence="8">
    <location>
        <begin position="234"/>
        <end position="256"/>
    </location>
</feature>
<keyword evidence="10" id="KW-1185">Reference proteome</keyword>
<organism evidence="9 10">
    <name type="scientific">Methanoculleus formosensis</name>
    <dbReference type="NCBI Taxonomy" id="2590886"/>
    <lineage>
        <taxon>Archaea</taxon>
        <taxon>Methanobacteriati</taxon>
        <taxon>Methanobacteriota</taxon>
        <taxon>Stenosarchaea group</taxon>
        <taxon>Methanomicrobia</taxon>
        <taxon>Methanomicrobiales</taxon>
        <taxon>Methanomicrobiaceae</taxon>
        <taxon>Methanoculleus</taxon>
    </lineage>
</organism>
<dbReference type="InterPro" id="IPR051684">
    <property type="entry name" value="Electron_Trans/Redox"/>
</dbReference>
<dbReference type="PANTHER" id="PTHR30176:SF3">
    <property type="entry name" value="FERREDOXIN-TYPE PROTEIN NAPH"/>
    <property type="match status" value="1"/>
</dbReference>
<keyword evidence="5" id="KW-0408">Iron</keyword>
<dbReference type="GO" id="GO:0005886">
    <property type="term" value="C:plasma membrane"/>
    <property type="evidence" value="ECO:0007669"/>
    <property type="project" value="TreeGrafter"/>
</dbReference>
<dbReference type="GO" id="GO:0016491">
    <property type="term" value="F:oxidoreductase activity"/>
    <property type="evidence" value="ECO:0007669"/>
    <property type="project" value="UniProtKB-ARBA"/>
</dbReference>
<dbReference type="Gene3D" id="3.30.70.20">
    <property type="match status" value="1"/>
</dbReference>
<evidence type="ECO:0000256" key="3">
    <source>
        <dbReference type="ARBA" id="ARBA00022723"/>
    </source>
</evidence>
<evidence type="ECO:0000256" key="5">
    <source>
        <dbReference type="ARBA" id="ARBA00023004"/>
    </source>
</evidence>
<accession>A0A9E4ZLA7</accession>
<dbReference type="AlphaFoldDB" id="A0A9E4ZLA7"/>
<dbReference type="InterPro" id="IPR017900">
    <property type="entry name" value="4Fe4S_Fe_S_CS"/>
</dbReference>